<dbReference type="PANTHER" id="PTHR15959">
    <property type="entry name" value="SYNTAXIN-18"/>
    <property type="match status" value="1"/>
</dbReference>
<evidence type="ECO:0000256" key="2">
    <source>
        <dbReference type="ARBA" id="ARBA00009063"/>
    </source>
</evidence>
<keyword evidence="5" id="KW-0653">Protein transport</keyword>
<keyword evidence="7" id="KW-0175">Coiled coil</keyword>
<evidence type="ECO:0000256" key="8">
    <source>
        <dbReference type="ARBA" id="ARBA00023136"/>
    </source>
</evidence>
<dbReference type="PANTHER" id="PTHR15959:SF0">
    <property type="entry name" value="SYNTAXIN-18"/>
    <property type="match status" value="1"/>
</dbReference>
<dbReference type="GO" id="GO:0006890">
    <property type="term" value="P:retrograde vesicle-mediated transport, Golgi to endoplasmic reticulum"/>
    <property type="evidence" value="ECO:0007669"/>
    <property type="project" value="TreeGrafter"/>
</dbReference>
<organism evidence="11 12">
    <name type="scientific">Elaphomyces granulatus</name>
    <dbReference type="NCBI Taxonomy" id="519963"/>
    <lineage>
        <taxon>Eukaryota</taxon>
        <taxon>Fungi</taxon>
        <taxon>Dikarya</taxon>
        <taxon>Ascomycota</taxon>
        <taxon>Pezizomycotina</taxon>
        <taxon>Eurotiomycetes</taxon>
        <taxon>Eurotiomycetidae</taxon>
        <taxon>Eurotiales</taxon>
        <taxon>Elaphomycetaceae</taxon>
        <taxon>Elaphomyces</taxon>
    </lineage>
</organism>
<feature type="compositionally biased region" description="Basic and acidic residues" evidence="9">
    <location>
        <begin position="185"/>
        <end position="198"/>
    </location>
</feature>
<proteinExistence type="inferred from homology"/>
<evidence type="ECO:0000256" key="7">
    <source>
        <dbReference type="ARBA" id="ARBA00023054"/>
    </source>
</evidence>
<dbReference type="InterPro" id="IPR019529">
    <property type="entry name" value="Syntaxin-18_N"/>
</dbReference>
<keyword evidence="4" id="KW-0812">Transmembrane</keyword>
<dbReference type="GO" id="GO:0031201">
    <property type="term" value="C:SNARE complex"/>
    <property type="evidence" value="ECO:0007669"/>
    <property type="project" value="TreeGrafter"/>
</dbReference>
<sequence length="417" mass="46247">MTNLTPLVNQLLTETHSAPSIPGDGARPRPPSRSRQIVDEFLKEAYRINAHIHSLLRYLQSVRHSYLSTTTPAPSSLYRRRRKSSSPPRSSPSSSSPSSTTIRVSKSKDHTPHHKHFSDQERDSVDSSTATLLRDLSSSIANLSSAETLRQETESSLLRKKYGHANNLLWRWAGGGGALSAADDESTRTPEQERDEDAARTIRTVRESVLWYLRRGLEGAAEVQRGMVEKRIEREREKEKSVLYKLAAAGSDHNINNNNNNNNNTTSGLGMTALEGGEGGGSLLSSASSSLRASDAVKLSEGEVADIESQLSPEQLQLFAEENNTMLKHYEDTLSKVRNAEKSLLEISSLQQTLVSHLSTQEEYVQQLVMDATTTHENVGHGNKQLQRAAERRSTAQMVFWGTVGICTWLIVWDAIF</sequence>
<feature type="domain" description="T-SNARE coiled-coil homology" evidence="10">
    <location>
        <begin position="327"/>
        <end position="389"/>
    </location>
</feature>
<keyword evidence="8" id="KW-0472">Membrane</keyword>
<feature type="region of interest" description="Disordered" evidence="9">
    <location>
        <begin position="14"/>
        <end position="33"/>
    </location>
</feature>
<dbReference type="PROSITE" id="PS50192">
    <property type="entry name" value="T_SNARE"/>
    <property type="match status" value="1"/>
</dbReference>
<dbReference type="Gene3D" id="1.20.5.110">
    <property type="match status" value="1"/>
</dbReference>
<protein>
    <recommendedName>
        <fullName evidence="10">t-SNARE coiled-coil homology domain-containing protein</fullName>
    </recommendedName>
</protein>
<dbReference type="GO" id="GO:0005783">
    <property type="term" value="C:endoplasmic reticulum"/>
    <property type="evidence" value="ECO:0007669"/>
    <property type="project" value="TreeGrafter"/>
</dbReference>
<dbReference type="SUPFAM" id="SSF58038">
    <property type="entry name" value="SNARE fusion complex"/>
    <property type="match status" value="1"/>
</dbReference>
<accession>A0A232LQY9</accession>
<evidence type="ECO:0000256" key="4">
    <source>
        <dbReference type="ARBA" id="ARBA00022692"/>
    </source>
</evidence>
<dbReference type="Pfam" id="PF10496">
    <property type="entry name" value="Syntaxin-18_N"/>
    <property type="match status" value="1"/>
</dbReference>
<evidence type="ECO:0000256" key="6">
    <source>
        <dbReference type="ARBA" id="ARBA00022989"/>
    </source>
</evidence>
<evidence type="ECO:0000256" key="3">
    <source>
        <dbReference type="ARBA" id="ARBA00022448"/>
    </source>
</evidence>
<evidence type="ECO:0000313" key="11">
    <source>
        <dbReference type="EMBL" id="OXV06581.1"/>
    </source>
</evidence>
<evidence type="ECO:0000259" key="10">
    <source>
        <dbReference type="PROSITE" id="PS50192"/>
    </source>
</evidence>
<reference evidence="11 12" key="1">
    <citation type="journal article" date="2015" name="Environ. Microbiol.">
        <title>Metagenome sequence of Elaphomyces granulatus from sporocarp tissue reveals Ascomycota ectomycorrhizal fingerprints of genome expansion and a Proteobacteria-rich microbiome.</title>
        <authorList>
            <person name="Quandt C.A."/>
            <person name="Kohler A."/>
            <person name="Hesse C.N."/>
            <person name="Sharpton T.J."/>
            <person name="Martin F."/>
            <person name="Spatafora J.W."/>
        </authorList>
    </citation>
    <scope>NUCLEOTIDE SEQUENCE [LARGE SCALE GENOMIC DNA]</scope>
    <source>
        <strain evidence="11 12">OSC145934</strain>
    </source>
</reference>
<dbReference type="GO" id="GO:0015031">
    <property type="term" value="P:protein transport"/>
    <property type="evidence" value="ECO:0007669"/>
    <property type="project" value="UniProtKB-KW"/>
</dbReference>
<dbReference type="OrthoDB" id="342981at2759"/>
<dbReference type="AlphaFoldDB" id="A0A232LQY9"/>
<comment type="subcellular location">
    <subcellularLocation>
        <location evidence="1">Membrane</location>
        <topology evidence="1">Single-pass type IV membrane protein</topology>
    </subcellularLocation>
</comment>
<dbReference type="EMBL" id="NPHW01005615">
    <property type="protein sequence ID" value="OXV06581.1"/>
    <property type="molecule type" value="Genomic_DNA"/>
</dbReference>
<keyword evidence="6" id="KW-1133">Transmembrane helix</keyword>
<feature type="compositionally biased region" description="Low complexity" evidence="9">
    <location>
        <begin position="85"/>
        <end position="99"/>
    </location>
</feature>
<gene>
    <name evidence="11" type="ORF">Egran_05652</name>
</gene>
<feature type="region of interest" description="Disordered" evidence="9">
    <location>
        <begin position="179"/>
        <end position="198"/>
    </location>
</feature>
<keyword evidence="12" id="KW-1185">Reference proteome</keyword>
<evidence type="ECO:0000313" key="12">
    <source>
        <dbReference type="Proteomes" id="UP000243515"/>
    </source>
</evidence>
<feature type="region of interest" description="Disordered" evidence="9">
    <location>
        <begin position="69"/>
        <end position="128"/>
    </location>
</feature>
<dbReference type="Proteomes" id="UP000243515">
    <property type="component" value="Unassembled WGS sequence"/>
</dbReference>
<keyword evidence="3" id="KW-0813">Transport</keyword>
<dbReference type="InterPro" id="IPR000727">
    <property type="entry name" value="T_SNARE_dom"/>
</dbReference>
<comment type="similarity">
    <text evidence="2">Belongs to the syntaxin family.</text>
</comment>
<name>A0A232LQY9_9EURO</name>
<evidence type="ECO:0000256" key="5">
    <source>
        <dbReference type="ARBA" id="ARBA00022927"/>
    </source>
</evidence>
<evidence type="ECO:0000256" key="9">
    <source>
        <dbReference type="SAM" id="MobiDB-lite"/>
    </source>
</evidence>
<comment type="caution">
    <text evidence="11">The sequence shown here is derived from an EMBL/GenBank/DDBJ whole genome shotgun (WGS) entry which is preliminary data.</text>
</comment>
<evidence type="ECO:0000256" key="1">
    <source>
        <dbReference type="ARBA" id="ARBA00004211"/>
    </source>
</evidence>